<accession>A0A1H0TJZ6</accession>
<proteinExistence type="predicted"/>
<evidence type="ECO:0000313" key="1">
    <source>
        <dbReference type="EMBL" id="SDP54000.1"/>
    </source>
</evidence>
<keyword evidence="2" id="KW-1185">Reference proteome</keyword>
<sequence length="531" mass="58923">MIDEVRGRADAGDRAAQRELPGLLITHGLFDELRDRADSGDPTSARLWIQLLELLERTDDLRARGAYGPLSRVLAKQGRLDDLRALAAESQQAMHALVGILVARDEVDEVRLLADAGHAPAIGALPQLLADHGLIDELRTRAHAGDSRARRLEVDHLVRHAAITELRTLAEDRYAAEQLITVLVDAGEIEDATDVARAGARPGFSNRRFRERLASLLAKQGLETELRQRLAAGEQEARDGLITLLYTQRRVDDLREVDGELARIRVIDLLGVLGRADELRTLTEAGDSRARSELVGLHVRLGQETELAALADAGNGYAASKLAEILAARGDEDALRARADAGDDTAARKLDHLLHTQGRHEDLRARAEAGDTYAASFLAATLPDDDTLSARAKAGDLTALHRWMDRLVESQDIDQFRDLDHDHARQRFGRFLSALGREDELRARAEADLPFAVDAWTNHLAEAGREDELRDFVDRTGRGRWRLAEVLLERGHFTELAHRARQGDRHAGMKLRFHLDPPFDDNPENRVRPSS</sequence>
<dbReference type="AlphaFoldDB" id="A0A1H0TJZ6"/>
<dbReference type="Proteomes" id="UP000199651">
    <property type="component" value="Unassembled WGS sequence"/>
</dbReference>
<reference evidence="2" key="1">
    <citation type="submission" date="2016-10" db="EMBL/GenBank/DDBJ databases">
        <authorList>
            <person name="Varghese N."/>
            <person name="Submissions S."/>
        </authorList>
    </citation>
    <scope>NUCLEOTIDE SEQUENCE [LARGE SCALE GENOMIC DNA]</scope>
    <source>
        <strain evidence="2">IBRC-M 10655</strain>
    </source>
</reference>
<name>A0A1H0TJZ6_9PSEU</name>
<organism evidence="1 2">
    <name type="scientific">Actinokineospora alba</name>
    <dbReference type="NCBI Taxonomy" id="504798"/>
    <lineage>
        <taxon>Bacteria</taxon>
        <taxon>Bacillati</taxon>
        <taxon>Actinomycetota</taxon>
        <taxon>Actinomycetes</taxon>
        <taxon>Pseudonocardiales</taxon>
        <taxon>Pseudonocardiaceae</taxon>
        <taxon>Actinokineospora</taxon>
    </lineage>
</organism>
<dbReference type="EMBL" id="FNJB01000010">
    <property type="protein sequence ID" value="SDP54000.1"/>
    <property type="molecule type" value="Genomic_DNA"/>
</dbReference>
<protein>
    <submittedName>
        <fullName evidence="1">Uncharacterized protein</fullName>
    </submittedName>
</protein>
<dbReference type="RefSeq" id="WP_091380683.1">
    <property type="nucleotide sequence ID" value="NZ_FNDV01000010.1"/>
</dbReference>
<dbReference type="STRING" id="504798.SAMN05421871_11014"/>
<evidence type="ECO:0000313" key="2">
    <source>
        <dbReference type="Proteomes" id="UP000199651"/>
    </source>
</evidence>
<dbReference type="OrthoDB" id="3662240at2"/>
<gene>
    <name evidence="1" type="ORF">SAMN05192558_11014</name>
</gene>